<dbReference type="InterPro" id="IPR051568">
    <property type="entry name" value="LZTR1/Attractin"/>
</dbReference>
<dbReference type="AlphaFoldDB" id="A0A8J2HJV9"/>
<sequence length="788" mass="89961">MMDNNMTAECLTLDFGPFETVHRWQRMPECDEFVGARRSKHTVAAYKDAIYVFGGDNGKRMLNDLLRFDVKEKSWGRAVVTGSPPAPRYHHSAVVHDSSMFVFGGYTGDIHSNSNLTNKNDLFEYKFQTGQWTEWKFIGKTPVARSAHGAAVYDNKLWIFAGYDGNARLNDMWTISLLPGELRIWEPVVQSGDYPPTCCNFPVAVARESMFVFSGQSGAKITNSLFQFHFRDRRWTRISTEHILRGAPPPPARRYGHTMVSFDRHLYVFGGAADSTLPNDLHCYDLDTQTWSIVIPSSDSEIPSGRLFHAAAVIGEAMFIFGGTVDNNVRSGETYRFQFSSYPKCTLHDDFGRLLSSRQFCDVEFVVGKDTMEKKIPAHIAMVAARSQFLSLKIREARKKLAAAAAAAKIAEQDKDKEDKKNTGAKELSSSSSVASLLEVRLEDAVPEAFEMVLNYIYTDRIDPTKSIRDQHQQQSEQQQQQTSNRIVLLMMDVYRLAFEFNMTRLEQLCVHYLEATVNHTNVLEALHNAAHLKLYFIKEFCLSFVVKDSNYNQIVMSHEFETLDQPLMVEIIRRRQIPQTTRIYSKQYELGTGTTLEQDMEKFLKNGKEFCDITLMLRGDPYSAHKAILAARCSYFEGMFRSFMPKNNTVNIQIGEMIPSTESFVSLMRYIYYADVSMPPEDSLYLFTAPVFYGFTNNRLQAFCKQNLEMNVTVDNVIPILEAADRMQASDMKKYALNIIVHNFSKVARLPRVRQISRELLLDIFDALADERSEARTCQDIMQSSDC</sequence>
<dbReference type="CDD" id="cd18308">
    <property type="entry name" value="BTB1_POZ_LZTR1"/>
    <property type="match status" value="1"/>
</dbReference>
<feature type="domain" description="BTB" evidence="3">
    <location>
        <begin position="361"/>
        <end position="466"/>
    </location>
</feature>
<dbReference type="GO" id="GO:0003779">
    <property type="term" value="F:actin binding"/>
    <property type="evidence" value="ECO:0007669"/>
    <property type="project" value="UniProtKB-KW"/>
</dbReference>
<dbReference type="Pfam" id="PF24681">
    <property type="entry name" value="Kelch_KLHDC2_KLHL20_DRC7"/>
    <property type="match status" value="1"/>
</dbReference>
<dbReference type="PANTHER" id="PTHR46376:SF1">
    <property type="entry name" value="LEUCINE-ZIPPER-LIKE TRANSCRIPTIONAL REGULATOR 1"/>
    <property type="match status" value="1"/>
</dbReference>
<organism evidence="4 5">
    <name type="scientific">Cotesia congregata</name>
    <name type="common">Parasitoid wasp</name>
    <name type="synonym">Apanteles congregatus</name>
    <dbReference type="NCBI Taxonomy" id="51543"/>
    <lineage>
        <taxon>Eukaryota</taxon>
        <taxon>Metazoa</taxon>
        <taxon>Ecdysozoa</taxon>
        <taxon>Arthropoda</taxon>
        <taxon>Hexapoda</taxon>
        <taxon>Insecta</taxon>
        <taxon>Pterygota</taxon>
        <taxon>Neoptera</taxon>
        <taxon>Endopterygota</taxon>
        <taxon>Hymenoptera</taxon>
        <taxon>Apocrita</taxon>
        <taxon>Ichneumonoidea</taxon>
        <taxon>Braconidae</taxon>
        <taxon>Microgastrinae</taxon>
        <taxon>Cotesia</taxon>
    </lineage>
</organism>
<keyword evidence="2" id="KW-0677">Repeat</keyword>
<dbReference type="Pfam" id="PF01344">
    <property type="entry name" value="Kelch_1"/>
    <property type="match status" value="1"/>
</dbReference>
<dbReference type="EMBL" id="CAJNRD030001123">
    <property type="protein sequence ID" value="CAG5103639.1"/>
    <property type="molecule type" value="Genomic_DNA"/>
</dbReference>
<dbReference type="Pfam" id="PF00651">
    <property type="entry name" value="BTB"/>
    <property type="match status" value="1"/>
</dbReference>
<dbReference type="FunFam" id="2.120.10.80:FF:000090">
    <property type="entry name" value="Leucine-zipper transcriptional regulator 1"/>
    <property type="match status" value="1"/>
</dbReference>
<dbReference type="SUPFAM" id="SSF117281">
    <property type="entry name" value="Kelch motif"/>
    <property type="match status" value="1"/>
</dbReference>
<dbReference type="SMART" id="SM00225">
    <property type="entry name" value="BTB"/>
    <property type="match status" value="2"/>
</dbReference>
<evidence type="ECO:0000256" key="1">
    <source>
        <dbReference type="ARBA" id="ARBA00022441"/>
    </source>
</evidence>
<dbReference type="InterPro" id="IPR015915">
    <property type="entry name" value="Kelch-typ_b-propeller"/>
</dbReference>
<dbReference type="Gene3D" id="2.120.10.80">
    <property type="entry name" value="Kelch-type beta propeller"/>
    <property type="match status" value="2"/>
</dbReference>
<dbReference type="InterPro" id="IPR006652">
    <property type="entry name" value="Kelch_1"/>
</dbReference>
<dbReference type="CDD" id="cd18309">
    <property type="entry name" value="BTB2_POZ_LZTR1"/>
    <property type="match status" value="1"/>
</dbReference>
<evidence type="ECO:0000313" key="5">
    <source>
        <dbReference type="Proteomes" id="UP000786811"/>
    </source>
</evidence>
<dbReference type="InterPro" id="IPR011333">
    <property type="entry name" value="SKP1/BTB/POZ_sf"/>
</dbReference>
<keyword evidence="1" id="KW-0880">Kelch repeat</keyword>
<dbReference type="FunFam" id="3.30.710.10:FF:000024">
    <property type="entry name" value="Leucine-zipper-like transcriptional regulator 1"/>
    <property type="match status" value="1"/>
</dbReference>
<dbReference type="InterPro" id="IPR000210">
    <property type="entry name" value="BTB/POZ_dom"/>
</dbReference>
<dbReference type="Proteomes" id="UP000786811">
    <property type="component" value="Unassembled WGS sequence"/>
</dbReference>
<keyword evidence="5" id="KW-1185">Reference proteome</keyword>
<proteinExistence type="predicted"/>
<evidence type="ECO:0000259" key="3">
    <source>
        <dbReference type="PROSITE" id="PS50097"/>
    </source>
</evidence>
<dbReference type="SUPFAM" id="SSF54695">
    <property type="entry name" value="POZ domain"/>
    <property type="match status" value="2"/>
</dbReference>
<dbReference type="CDD" id="cd18505">
    <property type="entry name" value="BACK1_LZTR1"/>
    <property type="match status" value="1"/>
</dbReference>
<protein>
    <submittedName>
        <fullName evidence="4">Similar to LZTR1: Leucine-zipper-like transcriptional regulator 1 (Homo sapiens)</fullName>
    </submittedName>
</protein>
<evidence type="ECO:0000313" key="4">
    <source>
        <dbReference type="EMBL" id="CAG5103639.1"/>
    </source>
</evidence>
<dbReference type="PANTHER" id="PTHR46376">
    <property type="entry name" value="LEUCINE-ZIPPER-LIKE TRANSCRIPTIONAL REGULATOR 1"/>
    <property type="match status" value="1"/>
</dbReference>
<reference evidence="4" key="1">
    <citation type="submission" date="2021-04" db="EMBL/GenBank/DDBJ databases">
        <authorList>
            <person name="Chebbi M.A.C M."/>
        </authorList>
    </citation>
    <scope>NUCLEOTIDE SEQUENCE</scope>
</reference>
<comment type="caution">
    <text evidence="4">The sequence shown here is derived from an EMBL/GenBank/DDBJ whole genome shotgun (WGS) entry which is preliminary data.</text>
</comment>
<dbReference type="Gene3D" id="3.30.710.10">
    <property type="entry name" value="Potassium Channel Kv1.1, Chain A"/>
    <property type="match status" value="2"/>
</dbReference>
<dbReference type="OrthoDB" id="10250130at2759"/>
<gene>
    <name evidence="4" type="ORF">HICCMSTLAB_LOCUS11610</name>
</gene>
<dbReference type="CDD" id="cd18506">
    <property type="entry name" value="BACK2_LZTR1"/>
    <property type="match status" value="1"/>
</dbReference>
<accession>A0A8J2HJV9</accession>
<dbReference type="PROSITE" id="PS50097">
    <property type="entry name" value="BTB"/>
    <property type="match status" value="2"/>
</dbReference>
<dbReference type="GO" id="GO:0005794">
    <property type="term" value="C:Golgi apparatus"/>
    <property type="evidence" value="ECO:0007669"/>
    <property type="project" value="TreeGrafter"/>
</dbReference>
<feature type="domain" description="BTB" evidence="3">
    <location>
        <begin position="612"/>
        <end position="681"/>
    </location>
</feature>
<evidence type="ECO:0000256" key="2">
    <source>
        <dbReference type="ARBA" id="ARBA00022737"/>
    </source>
</evidence>
<name>A0A8J2HJV9_COTCN</name>
<dbReference type="SMART" id="SM00612">
    <property type="entry name" value="Kelch"/>
    <property type="match status" value="4"/>
</dbReference>